<gene>
    <name evidence="9" type="ORF">OEG84_21240</name>
</gene>
<protein>
    <submittedName>
        <fullName evidence="9">ABC transporter ATP-binding protein</fullName>
    </submittedName>
</protein>
<dbReference type="Proteomes" id="UP001073227">
    <property type="component" value="Unassembled WGS sequence"/>
</dbReference>
<dbReference type="GO" id="GO:0005524">
    <property type="term" value="F:ATP binding"/>
    <property type="evidence" value="ECO:0007669"/>
    <property type="project" value="UniProtKB-KW"/>
</dbReference>
<dbReference type="SUPFAM" id="SSF52540">
    <property type="entry name" value="P-loop containing nucleoside triphosphate hydrolases"/>
    <property type="match status" value="1"/>
</dbReference>
<keyword evidence="7" id="KW-0472">Membrane</keyword>
<dbReference type="InterPro" id="IPR050388">
    <property type="entry name" value="ABC_Ni/Peptide_Import"/>
</dbReference>
<dbReference type="NCBIfam" id="TIGR01727">
    <property type="entry name" value="oligo_HPY"/>
    <property type="match status" value="1"/>
</dbReference>
<dbReference type="PANTHER" id="PTHR43297">
    <property type="entry name" value="OLIGOPEPTIDE TRANSPORT ATP-BINDING PROTEIN APPD"/>
    <property type="match status" value="1"/>
</dbReference>
<evidence type="ECO:0000256" key="6">
    <source>
        <dbReference type="ARBA" id="ARBA00022840"/>
    </source>
</evidence>
<evidence type="ECO:0000256" key="3">
    <source>
        <dbReference type="ARBA" id="ARBA00022448"/>
    </source>
</evidence>
<evidence type="ECO:0000259" key="8">
    <source>
        <dbReference type="PROSITE" id="PS50893"/>
    </source>
</evidence>
<evidence type="ECO:0000313" key="9">
    <source>
        <dbReference type="EMBL" id="MCY0150158.1"/>
    </source>
</evidence>
<dbReference type="Gene3D" id="3.40.50.300">
    <property type="entry name" value="P-loop containing nucleotide triphosphate hydrolases"/>
    <property type="match status" value="1"/>
</dbReference>
<reference evidence="9" key="1">
    <citation type="submission" date="2022-10" db="EMBL/GenBank/DDBJ databases">
        <title>Hoeflea sp. G2-23, isolated from marine algae.</title>
        <authorList>
            <person name="Kristyanto S."/>
            <person name="Kim J.M."/>
            <person name="Jeon C.O."/>
        </authorList>
    </citation>
    <scope>NUCLEOTIDE SEQUENCE</scope>
    <source>
        <strain evidence="9">G2-23</strain>
    </source>
</reference>
<keyword evidence="10" id="KW-1185">Reference proteome</keyword>
<dbReference type="CDD" id="cd03257">
    <property type="entry name" value="ABC_NikE_OppD_transporters"/>
    <property type="match status" value="1"/>
</dbReference>
<keyword evidence="3" id="KW-0813">Transport</keyword>
<dbReference type="InterPro" id="IPR013563">
    <property type="entry name" value="Oligopep_ABC_C"/>
</dbReference>
<dbReference type="PROSITE" id="PS50893">
    <property type="entry name" value="ABC_TRANSPORTER_2"/>
    <property type="match status" value="1"/>
</dbReference>
<keyword evidence="4" id="KW-1003">Cell membrane</keyword>
<evidence type="ECO:0000256" key="4">
    <source>
        <dbReference type="ARBA" id="ARBA00022475"/>
    </source>
</evidence>
<comment type="similarity">
    <text evidence="2">Belongs to the ABC transporter superfamily.</text>
</comment>
<feature type="domain" description="ABC transporter" evidence="8">
    <location>
        <begin position="44"/>
        <end position="294"/>
    </location>
</feature>
<evidence type="ECO:0000256" key="2">
    <source>
        <dbReference type="ARBA" id="ARBA00005417"/>
    </source>
</evidence>
<dbReference type="InterPro" id="IPR017871">
    <property type="entry name" value="ABC_transporter-like_CS"/>
</dbReference>
<dbReference type="InterPro" id="IPR003439">
    <property type="entry name" value="ABC_transporter-like_ATP-bd"/>
</dbReference>
<evidence type="ECO:0000256" key="7">
    <source>
        <dbReference type="ARBA" id="ARBA00023136"/>
    </source>
</evidence>
<keyword evidence="5" id="KW-0547">Nucleotide-binding</keyword>
<comment type="subcellular location">
    <subcellularLocation>
        <location evidence="1">Cell inner membrane</location>
        <topology evidence="1">Peripheral membrane protein</topology>
    </subcellularLocation>
</comment>
<dbReference type="EMBL" id="JAOVZR010000001">
    <property type="protein sequence ID" value="MCY0150158.1"/>
    <property type="molecule type" value="Genomic_DNA"/>
</dbReference>
<dbReference type="Pfam" id="PF00005">
    <property type="entry name" value="ABC_tran"/>
    <property type="match status" value="1"/>
</dbReference>
<dbReference type="SMART" id="SM00382">
    <property type="entry name" value="AAA"/>
    <property type="match status" value="1"/>
</dbReference>
<dbReference type="InterPro" id="IPR003593">
    <property type="entry name" value="AAA+_ATPase"/>
</dbReference>
<evidence type="ECO:0000256" key="1">
    <source>
        <dbReference type="ARBA" id="ARBA00004417"/>
    </source>
</evidence>
<dbReference type="Pfam" id="PF08352">
    <property type="entry name" value="oligo_HPY"/>
    <property type="match status" value="1"/>
</dbReference>
<dbReference type="InterPro" id="IPR027417">
    <property type="entry name" value="P-loop_NTPase"/>
</dbReference>
<accession>A0ABT3ZEM2</accession>
<keyword evidence="6 9" id="KW-0067">ATP-binding</keyword>
<dbReference type="PROSITE" id="PS00211">
    <property type="entry name" value="ABC_TRANSPORTER_1"/>
    <property type="match status" value="1"/>
</dbReference>
<proteinExistence type="inferred from homology"/>
<evidence type="ECO:0000313" key="10">
    <source>
        <dbReference type="Proteomes" id="UP001073227"/>
    </source>
</evidence>
<organism evidence="9 10">
    <name type="scientific">Hoeflea algicola</name>
    <dbReference type="NCBI Taxonomy" id="2983763"/>
    <lineage>
        <taxon>Bacteria</taxon>
        <taxon>Pseudomonadati</taxon>
        <taxon>Pseudomonadota</taxon>
        <taxon>Alphaproteobacteria</taxon>
        <taxon>Hyphomicrobiales</taxon>
        <taxon>Rhizobiaceae</taxon>
        <taxon>Hoeflea</taxon>
    </lineage>
</organism>
<name>A0ABT3ZEM2_9HYPH</name>
<evidence type="ECO:0000256" key="5">
    <source>
        <dbReference type="ARBA" id="ARBA00022741"/>
    </source>
</evidence>
<dbReference type="PANTHER" id="PTHR43297:SF2">
    <property type="entry name" value="DIPEPTIDE TRANSPORT ATP-BINDING PROTEIN DPPD"/>
    <property type="match status" value="1"/>
</dbReference>
<sequence>MEIPKTRANTSDGFRYPVRYAAFLHQHYAGLRTIRGEEMGDPLIQVSGLTVRLTGKDAATLVDDVSFSLSAGEVVCIVGESGCGKTVTARSIIGLNRHDPRISLSGEIMFDGRDLLTLDEVAMRRVRGAQISMIFQDPMTSLNPLHTIGEQIAEAISVHERLTPEALRLQTIDLLSQVGIANASGRVDEYPHQFSGGMRQRAMIAMALACRPALLIADEPTTALDVTTQRQILALLSQLKDEYGMGVILITHDLGVVAEIADRVMVMYAGQCVEMGQVRSVFKSPSHPYTAGLLASIPAANRVRSARLPSIRGTPPLLSEGRPEGCAFRARCDFAFEKCLESPGLKPAGQDADHLQRCWLSHEEKQQVLKPADAGAKG</sequence>
<comment type="caution">
    <text evidence="9">The sequence shown here is derived from an EMBL/GenBank/DDBJ whole genome shotgun (WGS) entry which is preliminary data.</text>
</comment>